<dbReference type="InterPro" id="IPR007492">
    <property type="entry name" value="LytTR_DNA-bd_dom"/>
</dbReference>
<dbReference type="PANTHER" id="PTHR37299:SF1">
    <property type="entry name" value="STAGE 0 SPORULATION PROTEIN A HOMOLOG"/>
    <property type="match status" value="1"/>
</dbReference>
<dbReference type="Proteomes" id="UP000198670">
    <property type="component" value="Unassembled WGS sequence"/>
</dbReference>
<proteinExistence type="predicted"/>
<dbReference type="OrthoDB" id="1646880at2"/>
<dbReference type="GO" id="GO:0003677">
    <property type="term" value="F:DNA binding"/>
    <property type="evidence" value="ECO:0007669"/>
    <property type="project" value="InterPro"/>
</dbReference>
<dbReference type="Gene3D" id="3.40.50.2300">
    <property type="match status" value="1"/>
</dbReference>
<dbReference type="Pfam" id="PF00072">
    <property type="entry name" value="Response_reg"/>
    <property type="match status" value="1"/>
</dbReference>
<dbReference type="AlphaFoldDB" id="A0A1I3HFR1"/>
<evidence type="ECO:0000259" key="2">
    <source>
        <dbReference type="PROSITE" id="PS50110"/>
    </source>
</evidence>
<dbReference type="InterPro" id="IPR001789">
    <property type="entry name" value="Sig_transdc_resp-reg_receiver"/>
</dbReference>
<evidence type="ECO:0000313" key="4">
    <source>
        <dbReference type="EMBL" id="SFI34390.1"/>
    </source>
</evidence>
<protein>
    <submittedName>
        <fullName evidence="4">Two component transcriptional regulator, LytTR family</fullName>
    </submittedName>
</protein>
<sequence length="242" mass="27373">MRKPTLLIADKDSGLRENLQQLIKNLGRSAVFWECCNGLETIRYINALQPDLVFMNVDLPGKSGFEVLDEATYIPAVVLLSDSPEHAAKAFEYHAVDYLLKPLTLEKLNRAFQKFTGLAVSTGMVHNPHAQPATYPPRILVEKGNRLIGVPVSKITHVKADKDYSWLHTASGEYFLSTYGIGQLGNKLNPQQFLRIHRSYLVNIDHIQELYRDISKLFIALPNNIEISVGRNYLPVIKELIF</sequence>
<accession>A0A1I3HFR1</accession>
<dbReference type="STRING" id="1477437.SAMN05444682_103339"/>
<evidence type="ECO:0000256" key="1">
    <source>
        <dbReference type="PROSITE-ProRule" id="PRU00169"/>
    </source>
</evidence>
<keyword evidence="5" id="KW-1185">Reference proteome</keyword>
<gene>
    <name evidence="4" type="ORF">SAMN05444682_103339</name>
</gene>
<evidence type="ECO:0000313" key="5">
    <source>
        <dbReference type="Proteomes" id="UP000198670"/>
    </source>
</evidence>
<name>A0A1I3HFR1_9SPHI</name>
<dbReference type="PANTHER" id="PTHR37299">
    <property type="entry name" value="TRANSCRIPTIONAL REGULATOR-RELATED"/>
    <property type="match status" value="1"/>
</dbReference>
<feature type="domain" description="Response regulatory" evidence="2">
    <location>
        <begin position="5"/>
        <end position="116"/>
    </location>
</feature>
<evidence type="ECO:0000259" key="3">
    <source>
        <dbReference type="PROSITE" id="PS50930"/>
    </source>
</evidence>
<reference evidence="4 5" key="1">
    <citation type="submission" date="2016-10" db="EMBL/GenBank/DDBJ databases">
        <authorList>
            <person name="de Groot N.N."/>
        </authorList>
    </citation>
    <scope>NUCLEOTIDE SEQUENCE [LARGE SCALE GENOMIC DNA]</scope>
    <source>
        <strain evidence="4 5">RK1</strain>
    </source>
</reference>
<dbReference type="EMBL" id="FOQO01000003">
    <property type="protein sequence ID" value="SFI34390.1"/>
    <property type="molecule type" value="Genomic_DNA"/>
</dbReference>
<dbReference type="SUPFAM" id="SSF52172">
    <property type="entry name" value="CheY-like"/>
    <property type="match status" value="1"/>
</dbReference>
<dbReference type="GO" id="GO:0000156">
    <property type="term" value="F:phosphorelay response regulator activity"/>
    <property type="evidence" value="ECO:0007669"/>
    <property type="project" value="InterPro"/>
</dbReference>
<dbReference type="SMART" id="SM00448">
    <property type="entry name" value="REC"/>
    <property type="match status" value="1"/>
</dbReference>
<feature type="domain" description="HTH LytTR-type" evidence="3">
    <location>
        <begin position="139"/>
        <end position="242"/>
    </location>
</feature>
<organism evidence="4 5">
    <name type="scientific">Parapedobacter indicus</name>
    <dbReference type="NCBI Taxonomy" id="1477437"/>
    <lineage>
        <taxon>Bacteria</taxon>
        <taxon>Pseudomonadati</taxon>
        <taxon>Bacteroidota</taxon>
        <taxon>Sphingobacteriia</taxon>
        <taxon>Sphingobacteriales</taxon>
        <taxon>Sphingobacteriaceae</taxon>
        <taxon>Parapedobacter</taxon>
    </lineage>
</organism>
<dbReference type="Gene3D" id="2.40.50.1020">
    <property type="entry name" value="LytTr DNA-binding domain"/>
    <property type="match status" value="1"/>
</dbReference>
<dbReference type="InterPro" id="IPR046947">
    <property type="entry name" value="LytR-like"/>
</dbReference>
<dbReference type="PROSITE" id="PS50110">
    <property type="entry name" value="RESPONSE_REGULATORY"/>
    <property type="match status" value="1"/>
</dbReference>
<dbReference type="Pfam" id="PF04397">
    <property type="entry name" value="LytTR"/>
    <property type="match status" value="1"/>
</dbReference>
<dbReference type="PROSITE" id="PS50930">
    <property type="entry name" value="HTH_LYTTR"/>
    <property type="match status" value="1"/>
</dbReference>
<comment type="caution">
    <text evidence="1">Lacks conserved residue(s) required for the propagation of feature annotation.</text>
</comment>
<dbReference type="InterPro" id="IPR011006">
    <property type="entry name" value="CheY-like_superfamily"/>
</dbReference>
<dbReference type="RefSeq" id="WP_090626113.1">
    <property type="nucleotide sequence ID" value="NZ_FOQO01000003.1"/>
</dbReference>
<dbReference type="SMART" id="SM00850">
    <property type="entry name" value="LytTR"/>
    <property type="match status" value="1"/>
</dbReference>